<dbReference type="CDD" id="cd04301">
    <property type="entry name" value="NAT_SF"/>
    <property type="match status" value="1"/>
</dbReference>
<comment type="caution">
    <text evidence="2">The sequence shown here is derived from an EMBL/GenBank/DDBJ whole genome shotgun (WGS) entry which is preliminary data.</text>
</comment>
<dbReference type="GO" id="GO:0034069">
    <property type="term" value="F:aminoglycoside N-acetyltransferase activity"/>
    <property type="evidence" value="ECO:0007669"/>
    <property type="project" value="TreeGrafter"/>
</dbReference>
<dbReference type="Gene3D" id="3.40.630.30">
    <property type="match status" value="1"/>
</dbReference>
<name>A0A084SW50_9BACT</name>
<dbReference type="AlphaFoldDB" id="A0A084SW50"/>
<evidence type="ECO:0000313" key="3">
    <source>
        <dbReference type="Proteomes" id="UP000028547"/>
    </source>
</evidence>
<evidence type="ECO:0000259" key="1">
    <source>
        <dbReference type="PROSITE" id="PS51186"/>
    </source>
</evidence>
<accession>A0A084SW50</accession>
<dbReference type="SUPFAM" id="SSF55729">
    <property type="entry name" value="Acyl-CoA N-acyltransferases (Nat)"/>
    <property type="match status" value="1"/>
</dbReference>
<dbReference type="GO" id="GO:0030649">
    <property type="term" value="P:aminoglycoside antibiotic catabolic process"/>
    <property type="evidence" value="ECO:0007669"/>
    <property type="project" value="TreeGrafter"/>
</dbReference>
<organism evidence="2 3">
    <name type="scientific">Archangium violaceum Cb vi76</name>
    <dbReference type="NCBI Taxonomy" id="1406225"/>
    <lineage>
        <taxon>Bacteria</taxon>
        <taxon>Pseudomonadati</taxon>
        <taxon>Myxococcota</taxon>
        <taxon>Myxococcia</taxon>
        <taxon>Myxococcales</taxon>
        <taxon>Cystobacterineae</taxon>
        <taxon>Archangiaceae</taxon>
        <taxon>Archangium</taxon>
    </lineage>
</organism>
<feature type="domain" description="N-acetyltransferase" evidence="1">
    <location>
        <begin position="130"/>
        <end position="268"/>
    </location>
</feature>
<evidence type="ECO:0000313" key="2">
    <source>
        <dbReference type="EMBL" id="KFA92685.1"/>
    </source>
</evidence>
<dbReference type="PANTHER" id="PTHR37817">
    <property type="entry name" value="N-ACETYLTRANSFERASE EIS"/>
    <property type="match status" value="1"/>
</dbReference>
<dbReference type="InterPro" id="IPR000182">
    <property type="entry name" value="GNAT_dom"/>
</dbReference>
<dbReference type="Pfam" id="PF00583">
    <property type="entry name" value="Acetyltransf_1"/>
    <property type="match status" value="1"/>
</dbReference>
<protein>
    <submittedName>
        <fullName evidence="2">Acetyltransferase</fullName>
    </submittedName>
</protein>
<dbReference type="InterPro" id="IPR016181">
    <property type="entry name" value="Acyl_CoA_acyltransferase"/>
</dbReference>
<dbReference type="RefSeq" id="WP_043394406.1">
    <property type="nucleotide sequence ID" value="NZ_JPMI01000080.1"/>
</dbReference>
<dbReference type="PROSITE" id="PS51186">
    <property type="entry name" value="GNAT"/>
    <property type="match status" value="1"/>
</dbReference>
<gene>
    <name evidence="2" type="ORF">Q664_13870</name>
</gene>
<sequence>MSHDEIHESNIQLHGSWRFFARNSIAGEVLDLPEVSIASSNVSWSMMNAAFLPGPVETEEALERAAASAARHLAPKGRGWMLALCEDQVPLQLRERAGELLAPHGLKLSMVATGMVAERLAPDMRPRPVMEIRQARDSRGRCDLADVNSRCYDMPIHTGRETFDVPRLFEGDGKGFVGYRHGEAATGAAVIRVDDVAYISMVATLPSHRQLGCAEAVMRHALAEAEREWGIHRTVLHATPAGLPVYRRMGYRPVTRFRFYMAEPARSR</sequence>
<keyword evidence="2" id="KW-0808">Transferase</keyword>
<dbReference type="EMBL" id="JPMI01000080">
    <property type="protein sequence ID" value="KFA92685.1"/>
    <property type="molecule type" value="Genomic_DNA"/>
</dbReference>
<proteinExistence type="predicted"/>
<reference evidence="2 3" key="1">
    <citation type="submission" date="2014-07" db="EMBL/GenBank/DDBJ databases">
        <title>Draft Genome Sequence of Gephyronic Acid Producer, Cystobacter violaceus Strain Cb vi76.</title>
        <authorList>
            <person name="Stevens D.C."/>
            <person name="Young J."/>
            <person name="Carmichael R."/>
            <person name="Tan J."/>
            <person name="Taylor R.E."/>
        </authorList>
    </citation>
    <scope>NUCLEOTIDE SEQUENCE [LARGE SCALE GENOMIC DNA]</scope>
    <source>
        <strain evidence="2 3">Cb vi76</strain>
    </source>
</reference>
<dbReference type="InterPro" id="IPR051554">
    <property type="entry name" value="Acetyltransferase_Eis"/>
</dbReference>
<dbReference type="Proteomes" id="UP000028547">
    <property type="component" value="Unassembled WGS sequence"/>
</dbReference>
<dbReference type="PANTHER" id="PTHR37817:SF1">
    <property type="entry name" value="N-ACETYLTRANSFERASE EIS"/>
    <property type="match status" value="1"/>
</dbReference>